<accession>A0AAV4DDX9</accession>
<proteinExistence type="predicted"/>
<evidence type="ECO:0000313" key="1">
    <source>
        <dbReference type="EMBL" id="GFO42399.1"/>
    </source>
</evidence>
<name>A0AAV4DDX9_9GAST</name>
<reference evidence="1 2" key="1">
    <citation type="journal article" date="2021" name="Elife">
        <title>Chloroplast acquisition without the gene transfer in kleptoplastic sea slugs, Plakobranchus ocellatus.</title>
        <authorList>
            <person name="Maeda T."/>
            <person name="Takahashi S."/>
            <person name="Yoshida T."/>
            <person name="Shimamura S."/>
            <person name="Takaki Y."/>
            <person name="Nagai Y."/>
            <person name="Toyoda A."/>
            <person name="Suzuki Y."/>
            <person name="Arimoto A."/>
            <person name="Ishii H."/>
            <person name="Satoh N."/>
            <person name="Nishiyama T."/>
            <person name="Hasebe M."/>
            <person name="Maruyama T."/>
            <person name="Minagawa J."/>
            <person name="Obokata J."/>
            <person name="Shigenobu S."/>
        </authorList>
    </citation>
    <scope>NUCLEOTIDE SEQUENCE [LARGE SCALE GENOMIC DNA]</scope>
</reference>
<gene>
    <name evidence="1" type="ORF">PoB_006890400</name>
</gene>
<sequence length="123" mass="13753">MLKPVLAYLKNLAKVTGRSVLEQQDPTEISRNLERPFIIFSVLMFFYQSLKLRNGDASTINRQVRKERPGQIEKTPGQFCVGVRLRQINLSKVSSSRGSRREAGAEAGNKIMNSSMPSILGLS</sequence>
<dbReference type="Proteomes" id="UP000735302">
    <property type="component" value="Unassembled WGS sequence"/>
</dbReference>
<comment type="caution">
    <text evidence="1">The sequence shown here is derived from an EMBL/GenBank/DDBJ whole genome shotgun (WGS) entry which is preliminary data.</text>
</comment>
<organism evidence="1 2">
    <name type="scientific">Plakobranchus ocellatus</name>
    <dbReference type="NCBI Taxonomy" id="259542"/>
    <lineage>
        <taxon>Eukaryota</taxon>
        <taxon>Metazoa</taxon>
        <taxon>Spiralia</taxon>
        <taxon>Lophotrochozoa</taxon>
        <taxon>Mollusca</taxon>
        <taxon>Gastropoda</taxon>
        <taxon>Heterobranchia</taxon>
        <taxon>Euthyneura</taxon>
        <taxon>Panpulmonata</taxon>
        <taxon>Sacoglossa</taxon>
        <taxon>Placobranchoidea</taxon>
        <taxon>Plakobranchidae</taxon>
        <taxon>Plakobranchus</taxon>
    </lineage>
</organism>
<keyword evidence="2" id="KW-1185">Reference proteome</keyword>
<dbReference type="AlphaFoldDB" id="A0AAV4DDX9"/>
<dbReference type="EMBL" id="BLXT01007807">
    <property type="protein sequence ID" value="GFO42399.1"/>
    <property type="molecule type" value="Genomic_DNA"/>
</dbReference>
<evidence type="ECO:0000313" key="2">
    <source>
        <dbReference type="Proteomes" id="UP000735302"/>
    </source>
</evidence>
<protein>
    <submittedName>
        <fullName evidence="1">Uncharacterized protein</fullName>
    </submittedName>
</protein>